<dbReference type="AlphaFoldDB" id="A0A6H5GLM6"/>
<dbReference type="Gene3D" id="1.20.930.80">
    <property type="match status" value="1"/>
</dbReference>
<organism evidence="1 2">
    <name type="scientific">Nesidiocoris tenuis</name>
    <dbReference type="NCBI Taxonomy" id="355587"/>
    <lineage>
        <taxon>Eukaryota</taxon>
        <taxon>Metazoa</taxon>
        <taxon>Ecdysozoa</taxon>
        <taxon>Arthropoda</taxon>
        <taxon>Hexapoda</taxon>
        <taxon>Insecta</taxon>
        <taxon>Pterygota</taxon>
        <taxon>Neoptera</taxon>
        <taxon>Paraneoptera</taxon>
        <taxon>Hemiptera</taxon>
        <taxon>Heteroptera</taxon>
        <taxon>Panheteroptera</taxon>
        <taxon>Cimicomorpha</taxon>
        <taxon>Miridae</taxon>
        <taxon>Dicyphina</taxon>
        <taxon>Nesidiocoris</taxon>
    </lineage>
</organism>
<dbReference type="Proteomes" id="UP000479000">
    <property type="component" value="Unassembled WGS sequence"/>
</dbReference>
<proteinExistence type="predicted"/>
<evidence type="ECO:0000313" key="2">
    <source>
        <dbReference type="Proteomes" id="UP000479000"/>
    </source>
</evidence>
<feature type="non-terminal residue" evidence="1">
    <location>
        <position position="96"/>
    </location>
</feature>
<sequence>MDFTLQKRRRTIAPKVEGLDRYPCEMQLYDDIPAFSISITELEQATAERLRVLQTLEEVQNRGMKVGSEQWRLAVKDELIKLNMRSAFKLYSATSL</sequence>
<keyword evidence="2" id="KW-1185">Reference proteome</keyword>
<reference evidence="1 2" key="1">
    <citation type="submission" date="2020-02" db="EMBL/GenBank/DDBJ databases">
        <authorList>
            <person name="Ferguson B K."/>
        </authorList>
    </citation>
    <scope>NUCLEOTIDE SEQUENCE [LARGE SCALE GENOMIC DNA]</scope>
</reference>
<gene>
    <name evidence="1" type="ORF">NTEN_LOCUS8306</name>
</gene>
<evidence type="ECO:0000313" key="1">
    <source>
        <dbReference type="EMBL" id="CAB0002519.1"/>
    </source>
</evidence>
<dbReference type="EMBL" id="CADCXU010012528">
    <property type="protein sequence ID" value="CAB0002519.1"/>
    <property type="molecule type" value="Genomic_DNA"/>
</dbReference>
<protein>
    <submittedName>
        <fullName evidence="1">Uncharacterized protein</fullName>
    </submittedName>
</protein>
<name>A0A6H5GLM6_9HEMI</name>
<accession>A0A6H5GLM6</accession>